<dbReference type="PANTHER" id="PTHR48079:SF6">
    <property type="entry name" value="NAD(P)-BINDING DOMAIN-CONTAINING PROTEIN-RELATED"/>
    <property type="match status" value="1"/>
</dbReference>
<comment type="caution">
    <text evidence="2">The sequence shown here is derived from an EMBL/GenBank/DDBJ whole genome shotgun (WGS) entry which is preliminary data.</text>
</comment>
<dbReference type="OrthoDB" id="213145at2157"/>
<organism evidence="2 3">
    <name type="scientific">Acidianus infernus</name>
    <dbReference type="NCBI Taxonomy" id="12915"/>
    <lineage>
        <taxon>Archaea</taxon>
        <taxon>Thermoproteota</taxon>
        <taxon>Thermoprotei</taxon>
        <taxon>Sulfolobales</taxon>
        <taxon>Sulfolobaceae</taxon>
        <taxon>Acidianus</taxon>
    </lineage>
</organism>
<dbReference type="GO" id="GO:0004029">
    <property type="term" value="F:aldehyde dehydrogenase (NAD+) activity"/>
    <property type="evidence" value="ECO:0007669"/>
    <property type="project" value="TreeGrafter"/>
</dbReference>
<dbReference type="EMBL" id="WFIY01000004">
    <property type="protein sequence ID" value="MUM65175.1"/>
    <property type="molecule type" value="Genomic_DNA"/>
</dbReference>
<dbReference type="InterPro" id="IPR036291">
    <property type="entry name" value="NAD(P)-bd_dom_sf"/>
</dbReference>
<gene>
    <name evidence="2" type="ORF">D1867_08000</name>
</gene>
<feature type="domain" description="NAD-dependent epimerase/dehydratase" evidence="1">
    <location>
        <begin position="8"/>
        <end position="180"/>
    </location>
</feature>
<dbReference type="InterPro" id="IPR001509">
    <property type="entry name" value="Epimerase_deHydtase"/>
</dbReference>
<dbReference type="AlphaFoldDB" id="A0A6A9QFV0"/>
<evidence type="ECO:0000313" key="3">
    <source>
        <dbReference type="Proteomes" id="UP000440125"/>
    </source>
</evidence>
<dbReference type="PANTHER" id="PTHR48079">
    <property type="entry name" value="PROTEIN YEEZ"/>
    <property type="match status" value="1"/>
</dbReference>
<dbReference type="GO" id="GO:0005737">
    <property type="term" value="C:cytoplasm"/>
    <property type="evidence" value="ECO:0007669"/>
    <property type="project" value="TreeGrafter"/>
</dbReference>
<proteinExistence type="predicted"/>
<name>A0A6A9QFV0_ACIIN</name>
<dbReference type="InterPro" id="IPR051783">
    <property type="entry name" value="NAD(P)-dependent_oxidoreduct"/>
</dbReference>
<keyword evidence="3" id="KW-1185">Reference proteome</keyword>
<reference evidence="2 3" key="1">
    <citation type="submission" date="2019-10" db="EMBL/GenBank/DDBJ databases">
        <title>Genome Sequences from Six Type Strain Members of the Archaeal Family Sulfolobaceae: Acidianus ambivalens, Acidianus infernus, Metallosphaera prunae, Stygiolobus azoricus, Sulfolobus metallicus, and Sulfurisphaera ohwakuensis.</title>
        <authorList>
            <person name="Counts J.A."/>
            <person name="Kelly R.M."/>
        </authorList>
    </citation>
    <scope>NUCLEOTIDE SEQUENCE [LARGE SCALE GENOMIC DNA]</scope>
    <source>
        <strain evidence="2 3">DSM 3191</strain>
    </source>
</reference>
<evidence type="ECO:0000313" key="2">
    <source>
        <dbReference type="EMBL" id="MUM65175.1"/>
    </source>
</evidence>
<dbReference type="Pfam" id="PF01370">
    <property type="entry name" value="Epimerase"/>
    <property type="match status" value="1"/>
</dbReference>
<dbReference type="Proteomes" id="UP000440125">
    <property type="component" value="Unassembled WGS sequence"/>
</dbReference>
<dbReference type="SUPFAM" id="SSF51735">
    <property type="entry name" value="NAD(P)-binding Rossmann-fold domains"/>
    <property type="match status" value="1"/>
</dbReference>
<sequence>MKYLLLGLGFVSTHVAEYLSKFGEVKVTYKSLNPVKRIYAEDVLKGKAEVVKLDPLQDKEKLKEEISSSDVIVNFIGEIQGSEESLRVANMEIPKLIAQTVGETQSNEGKKKILIHFSGLLGKTGNNVKPEEPHLQGINPSTPFEKTKYEGEKEVYQISQKYDFPLVILRPTLVYGRYSAHIQFITMYNFAKKGIIPRLSFQFNTISAYYIAEMIKNLSDFKGRKYFYATECSPVNVTRFFELMAKGLGINRQIHLYVPEFLAKLVLPSYIKSLLKYTKSTYDCTESKNLVNNLTFDENEVIKNAIFLRRLEKEKSLIPT</sequence>
<accession>A0A6A9QFV0</accession>
<dbReference type="RefSeq" id="WP_155863650.1">
    <property type="nucleotide sequence ID" value="NZ_WFIY01000004.1"/>
</dbReference>
<dbReference type="Gene3D" id="3.40.50.720">
    <property type="entry name" value="NAD(P)-binding Rossmann-like Domain"/>
    <property type="match status" value="1"/>
</dbReference>
<protein>
    <submittedName>
        <fullName evidence="2">NAD-dependent epimerase/dehydratase family protein</fullName>
    </submittedName>
</protein>
<evidence type="ECO:0000259" key="1">
    <source>
        <dbReference type="Pfam" id="PF01370"/>
    </source>
</evidence>